<dbReference type="AlphaFoldDB" id="A0A151AIS5"/>
<protein>
    <submittedName>
        <fullName evidence="2">Uncharacterized protein</fullName>
    </submittedName>
</protein>
<dbReference type="Proteomes" id="UP000075321">
    <property type="component" value="Unassembled WGS sequence"/>
</dbReference>
<evidence type="ECO:0000256" key="1">
    <source>
        <dbReference type="SAM" id="MobiDB-lite"/>
    </source>
</evidence>
<dbReference type="PROSITE" id="PS51257">
    <property type="entry name" value="PROKAR_LIPOPROTEIN"/>
    <property type="match status" value="1"/>
</dbReference>
<sequence>MRRRELLVSTGLACTLVGCVGGKEDPGSSEEPEESDEPSAPTEEPDRPEEGERVEIVESGLVRRDVGTDEETVSVRGVVVPREGVEVSYVEVRASFYDTEGGLLDTTIEQVEIDESERWEFEVTYPQVGERAAEVGTYELEVGTEL</sequence>
<dbReference type="OrthoDB" id="271547at2157"/>
<keyword evidence="3" id="KW-1185">Reference proteome</keyword>
<feature type="region of interest" description="Disordered" evidence="1">
    <location>
        <begin position="18"/>
        <end position="62"/>
    </location>
</feature>
<organism evidence="2 3">
    <name type="scientific">Halalkalicoccus paucihalophilus</name>
    <dbReference type="NCBI Taxonomy" id="1008153"/>
    <lineage>
        <taxon>Archaea</taxon>
        <taxon>Methanobacteriati</taxon>
        <taxon>Methanobacteriota</taxon>
        <taxon>Stenosarchaea group</taxon>
        <taxon>Halobacteria</taxon>
        <taxon>Halobacteriales</taxon>
        <taxon>Halococcaceae</taxon>
        <taxon>Halalkalicoccus</taxon>
    </lineage>
</organism>
<feature type="compositionally biased region" description="Basic and acidic residues" evidence="1">
    <location>
        <begin position="44"/>
        <end position="62"/>
    </location>
</feature>
<gene>
    <name evidence="2" type="ORF">HAPAU_01600</name>
</gene>
<comment type="caution">
    <text evidence="2">The sequence shown here is derived from an EMBL/GenBank/DDBJ whole genome shotgun (WGS) entry which is preliminary data.</text>
</comment>
<dbReference type="PATRIC" id="fig|1008153.3.peg.163"/>
<evidence type="ECO:0000313" key="3">
    <source>
        <dbReference type="Proteomes" id="UP000075321"/>
    </source>
</evidence>
<feature type="compositionally biased region" description="Acidic residues" evidence="1">
    <location>
        <begin position="27"/>
        <end position="37"/>
    </location>
</feature>
<name>A0A151AIS5_9EURY</name>
<evidence type="ECO:0000313" key="2">
    <source>
        <dbReference type="EMBL" id="KYH27492.1"/>
    </source>
</evidence>
<proteinExistence type="predicted"/>
<accession>A0A151AIS5</accession>
<dbReference type="EMBL" id="LTAZ01000001">
    <property type="protein sequence ID" value="KYH27492.1"/>
    <property type="molecule type" value="Genomic_DNA"/>
</dbReference>
<reference evidence="2 3" key="1">
    <citation type="submission" date="2016-02" db="EMBL/GenBank/DDBJ databases">
        <title>Genome sequence of Halalkalicoccus paucihalophilus DSM 24557.</title>
        <authorList>
            <person name="Poehlein A."/>
            <person name="Daniel R."/>
        </authorList>
    </citation>
    <scope>NUCLEOTIDE SEQUENCE [LARGE SCALE GENOMIC DNA]</scope>
    <source>
        <strain evidence="2 3">DSM 24557</strain>
    </source>
</reference>
<dbReference type="InterPro" id="IPR047676">
    <property type="entry name" value="FxLYD_dom"/>
</dbReference>
<dbReference type="NCBIfam" id="NF038353">
    <property type="entry name" value="FxLYD_dom"/>
    <property type="match status" value="1"/>
</dbReference>